<dbReference type="EC" id="2.3.2.27" evidence="4"/>
<dbReference type="Gene3D" id="3.30.390.130">
    <property type="match status" value="1"/>
</dbReference>
<evidence type="ECO:0000313" key="12">
    <source>
        <dbReference type="EMBL" id="CAD7698427.1"/>
    </source>
</evidence>
<evidence type="ECO:0000256" key="4">
    <source>
        <dbReference type="ARBA" id="ARBA00012483"/>
    </source>
</evidence>
<sequence length="350" mass="40118">MAWCWWGPGGEWMCYNEEDSRKVEDAFIRQTRTFILDTNGYQYVIDLHDMSQRNTSSGRKRQIWRCSDEVPDGVTLYTFTWDGEPYDLVTCAYLSICMAQGRATCSFYISRRKFTVDFREMFQRSTETGRLRSVALGPELKPIPRGRLGLRPEDVVMEHATTAEDTCSICLDGFADEPPVRLKLCRGHYFHRACVEQAFQRKSSCPVCSKIYQPLFGTQPPGQMIVRRRHDMTLPGVGFPGAIVIKYIFPHGIQKPEHYHPNAEYMGTKRVAYLPWTREGEQVAELLLRAFRHRLTFAIGRSATTGLEDCVIWNGIHHKTNVQGGPGNHGYPDSGYLQRVREELQAFGIS</sequence>
<reference evidence="12" key="1">
    <citation type="submission" date="2020-12" db="EMBL/GenBank/DDBJ databases">
        <authorList>
            <person name="Iha C."/>
        </authorList>
    </citation>
    <scope>NUCLEOTIDE SEQUENCE</scope>
</reference>
<dbReference type="GO" id="GO:0008270">
    <property type="term" value="F:zinc ion binding"/>
    <property type="evidence" value="ECO:0007669"/>
    <property type="project" value="UniProtKB-KW"/>
</dbReference>
<dbReference type="Gene3D" id="3.30.720.50">
    <property type="match status" value="2"/>
</dbReference>
<dbReference type="EMBL" id="CAJHUC010000824">
    <property type="protein sequence ID" value="CAD7698427.1"/>
    <property type="molecule type" value="Genomic_DNA"/>
</dbReference>
<dbReference type="InterPro" id="IPR018123">
    <property type="entry name" value="WWE-dom_subgr"/>
</dbReference>
<dbReference type="GO" id="GO:0007219">
    <property type="term" value="P:Notch signaling pathway"/>
    <property type="evidence" value="ECO:0007669"/>
    <property type="project" value="UniProtKB-KW"/>
</dbReference>
<evidence type="ECO:0000256" key="9">
    <source>
        <dbReference type="PROSITE-ProRule" id="PRU00175"/>
    </source>
</evidence>
<dbReference type="SUPFAM" id="SSF57850">
    <property type="entry name" value="RING/U-box"/>
    <property type="match status" value="1"/>
</dbReference>
<keyword evidence="9" id="KW-0862">Zinc</keyword>
<comment type="caution">
    <text evidence="12">The sequence shown here is derived from an EMBL/GenBank/DDBJ whole genome shotgun (WGS) entry which is preliminary data.</text>
</comment>
<comment type="similarity">
    <text evidence="3">Belongs to the Deltex family.</text>
</comment>
<keyword evidence="9" id="KW-0863">Zinc-finger</keyword>
<dbReference type="SMART" id="SM00678">
    <property type="entry name" value="WWE"/>
    <property type="match status" value="1"/>
</dbReference>
<dbReference type="InterPro" id="IPR004170">
    <property type="entry name" value="WWE_dom"/>
</dbReference>
<accession>A0A8S1IWP5</accession>
<evidence type="ECO:0000256" key="8">
    <source>
        <dbReference type="ARBA" id="ARBA00022976"/>
    </source>
</evidence>
<dbReference type="GO" id="GO:0061630">
    <property type="term" value="F:ubiquitin protein ligase activity"/>
    <property type="evidence" value="ECO:0007669"/>
    <property type="project" value="UniProtKB-EC"/>
</dbReference>
<protein>
    <recommendedName>
        <fullName evidence="4">RING-type E3 ubiquitin transferase</fullName>
        <ecNumber evidence="4">2.3.2.27</ecNumber>
    </recommendedName>
</protein>
<dbReference type="Gene3D" id="3.30.40.10">
    <property type="entry name" value="Zinc/RING finger domain, C3HC4 (zinc finger)"/>
    <property type="match status" value="1"/>
</dbReference>
<dbReference type="Pfam" id="PF18102">
    <property type="entry name" value="DTC"/>
    <property type="match status" value="1"/>
</dbReference>
<name>A0A8S1IWP5_9CHLO</name>
<feature type="domain" description="WWE" evidence="11">
    <location>
        <begin position="1"/>
        <end position="65"/>
    </location>
</feature>
<dbReference type="CDD" id="cd09633">
    <property type="entry name" value="Deltex_C"/>
    <property type="match status" value="1"/>
</dbReference>
<dbReference type="PANTHER" id="PTHR12622">
    <property type="entry name" value="DELTEX-RELATED"/>
    <property type="match status" value="1"/>
</dbReference>
<organism evidence="12 13">
    <name type="scientific">Ostreobium quekettii</name>
    <dbReference type="NCBI Taxonomy" id="121088"/>
    <lineage>
        <taxon>Eukaryota</taxon>
        <taxon>Viridiplantae</taxon>
        <taxon>Chlorophyta</taxon>
        <taxon>core chlorophytes</taxon>
        <taxon>Ulvophyceae</taxon>
        <taxon>TCBD clade</taxon>
        <taxon>Bryopsidales</taxon>
        <taxon>Ostreobineae</taxon>
        <taxon>Ostreobiaceae</taxon>
        <taxon>Ostreobium</taxon>
    </lineage>
</organism>
<dbReference type="InterPro" id="IPR039399">
    <property type="entry name" value="Deltex_C_sf"/>
</dbReference>
<gene>
    <name evidence="12" type="ORF">OSTQU699_LOCUS3788</name>
</gene>
<comment type="pathway">
    <text evidence="2">Protein modification; protein ubiquitination.</text>
</comment>
<evidence type="ECO:0000256" key="2">
    <source>
        <dbReference type="ARBA" id="ARBA00004906"/>
    </source>
</evidence>
<keyword evidence="13" id="KW-1185">Reference proteome</keyword>
<dbReference type="InterPro" id="IPR037197">
    <property type="entry name" value="WWE_dom_sf"/>
</dbReference>
<keyword evidence="7" id="KW-0677">Repeat</keyword>
<dbReference type="Proteomes" id="UP000708148">
    <property type="component" value="Unassembled WGS sequence"/>
</dbReference>
<feature type="domain" description="RING-type" evidence="10">
    <location>
        <begin position="167"/>
        <end position="209"/>
    </location>
</feature>
<dbReference type="PROSITE" id="PS50089">
    <property type="entry name" value="ZF_RING_2"/>
    <property type="match status" value="1"/>
</dbReference>
<evidence type="ECO:0000256" key="6">
    <source>
        <dbReference type="ARBA" id="ARBA00022723"/>
    </source>
</evidence>
<evidence type="ECO:0000313" key="13">
    <source>
        <dbReference type="Proteomes" id="UP000708148"/>
    </source>
</evidence>
<evidence type="ECO:0000256" key="7">
    <source>
        <dbReference type="ARBA" id="ARBA00022737"/>
    </source>
</evidence>
<dbReference type="InterPro" id="IPR039398">
    <property type="entry name" value="Deltex_fam"/>
</dbReference>
<keyword evidence="6" id="KW-0479">Metal-binding</keyword>
<dbReference type="AlphaFoldDB" id="A0A8S1IWP5"/>
<dbReference type="InterPro" id="IPR013083">
    <property type="entry name" value="Znf_RING/FYVE/PHD"/>
</dbReference>
<evidence type="ECO:0000256" key="1">
    <source>
        <dbReference type="ARBA" id="ARBA00000900"/>
    </source>
</evidence>
<comment type="catalytic activity">
    <reaction evidence="1">
        <text>S-ubiquitinyl-[E2 ubiquitin-conjugating enzyme]-L-cysteine + [acceptor protein]-L-lysine = [E2 ubiquitin-conjugating enzyme]-L-cysteine + N(6)-ubiquitinyl-[acceptor protein]-L-lysine.</text>
        <dbReference type="EC" id="2.3.2.27"/>
    </reaction>
</comment>
<dbReference type="SUPFAM" id="SSF117839">
    <property type="entry name" value="WWE domain"/>
    <property type="match status" value="2"/>
</dbReference>
<evidence type="ECO:0000259" key="11">
    <source>
        <dbReference type="PROSITE" id="PS50918"/>
    </source>
</evidence>
<keyword evidence="8" id="KW-0914">Notch signaling pathway</keyword>
<dbReference type="SMART" id="SM00184">
    <property type="entry name" value="RING"/>
    <property type="match status" value="1"/>
</dbReference>
<proteinExistence type="inferred from homology"/>
<keyword evidence="5" id="KW-0808">Transferase</keyword>
<dbReference type="Pfam" id="PF02825">
    <property type="entry name" value="WWE"/>
    <property type="match status" value="2"/>
</dbReference>
<dbReference type="GO" id="GO:0016567">
    <property type="term" value="P:protein ubiquitination"/>
    <property type="evidence" value="ECO:0007669"/>
    <property type="project" value="InterPro"/>
</dbReference>
<dbReference type="Pfam" id="PF13639">
    <property type="entry name" value="zf-RING_2"/>
    <property type="match status" value="1"/>
</dbReference>
<dbReference type="InterPro" id="IPR039396">
    <property type="entry name" value="Deltex_C"/>
</dbReference>
<evidence type="ECO:0000256" key="3">
    <source>
        <dbReference type="ARBA" id="ARBA00009413"/>
    </source>
</evidence>
<evidence type="ECO:0000256" key="5">
    <source>
        <dbReference type="ARBA" id="ARBA00022679"/>
    </source>
</evidence>
<dbReference type="PROSITE" id="PS50918">
    <property type="entry name" value="WWE"/>
    <property type="match status" value="1"/>
</dbReference>
<dbReference type="InterPro" id="IPR001841">
    <property type="entry name" value="Znf_RING"/>
</dbReference>
<dbReference type="OrthoDB" id="9984778at2759"/>
<evidence type="ECO:0000259" key="10">
    <source>
        <dbReference type="PROSITE" id="PS50089"/>
    </source>
</evidence>